<dbReference type="AlphaFoldDB" id="A0A077ASP9"/>
<dbReference type="EMBL" id="CP008941">
    <property type="protein sequence ID" value="AIK96227.1"/>
    <property type="molecule type" value="Genomic_DNA"/>
</dbReference>
<reference evidence="1 2" key="1">
    <citation type="submission" date="2014-07" db="EMBL/GenBank/DDBJ databases">
        <title>Comparative genomic insights into amoeba endosymbionts belonging to the families of Holosporaceae and Candidatus Midichloriaceae within Rickettsiales.</title>
        <authorList>
            <person name="Wang Z."/>
            <person name="Wu M."/>
        </authorList>
    </citation>
    <scope>NUCLEOTIDE SEQUENCE [LARGE SCALE GENOMIC DNA]</scope>
    <source>
        <strain evidence="1">PRA3</strain>
    </source>
</reference>
<name>A0A077ASP9_9PROT</name>
<evidence type="ECO:0000313" key="1">
    <source>
        <dbReference type="EMBL" id="AIK96227.1"/>
    </source>
</evidence>
<dbReference type="RefSeq" id="WP_038464410.1">
    <property type="nucleotide sequence ID" value="NZ_CP008941.1"/>
</dbReference>
<dbReference type="KEGG" id="paca:ID47_04915"/>
<dbReference type="Proteomes" id="UP000028926">
    <property type="component" value="Chromosome"/>
</dbReference>
<organism evidence="1 2">
    <name type="scientific">Candidatus Odyssella acanthamoebae</name>
    <dbReference type="NCBI Taxonomy" id="91604"/>
    <lineage>
        <taxon>Bacteria</taxon>
        <taxon>Pseudomonadati</taxon>
        <taxon>Pseudomonadota</taxon>
        <taxon>Alphaproteobacteria</taxon>
        <taxon>Holosporales</taxon>
        <taxon>Candidatus Paracaedibacteraceae</taxon>
        <taxon>Candidatus Odyssella</taxon>
    </lineage>
</organism>
<keyword evidence="2" id="KW-1185">Reference proteome</keyword>
<accession>A0A077ASP9</accession>
<dbReference type="Gene3D" id="3.40.50.12780">
    <property type="entry name" value="N-terminal domain of ligase-like"/>
    <property type="match status" value="1"/>
</dbReference>
<dbReference type="eggNOG" id="COG0318">
    <property type="taxonomic scope" value="Bacteria"/>
</dbReference>
<protein>
    <recommendedName>
        <fullName evidence="3">AMP-dependent synthetase/ligase domain-containing protein</fullName>
    </recommendedName>
</protein>
<proteinExistence type="predicted"/>
<evidence type="ECO:0000313" key="2">
    <source>
        <dbReference type="Proteomes" id="UP000028926"/>
    </source>
</evidence>
<dbReference type="OrthoDB" id="9803968at2"/>
<gene>
    <name evidence="1" type="ORF">ID47_04915</name>
</gene>
<dbReference type="HOGENOM" id="CLU_1861567_0_0_5"/>
<evidence type="ECO:0008006" key="3">
    <source>
        <dbReference type="Google" id="ProtNLM"/>
    </source>
</evidence>
<dbReference type="InterPro" id="IPR042099">
    <property type="entry name" value="ANL_N_sf"/>
</dbReference>
<dbReference type="STRING" id="91604.ID47_04915"/>
<sequence length="137" mass="15452">MFAEEEIIGKLSICMGTSLEKKEQLPLTLAQMLLNAVRRHEKNGIMYIQENGEDFFQTYPDLLINAQKVLSGLKEKGIQPQNKVIFQLSVNQDFITAFWACVLGGFVPVPINIITSDDPNNATIKKLLNVWQSIVSR</sequence>
<dbReference type="SUPFAM" id="SSF56801">
    <property type="entry name" value="Acetyl-CoA synthetase-like"/>
    <property type="match status" value="1"/>
</dbReference>